<reference evidence="1" key="1">
    <citation type="submission" date="2020-10" db="EMBL/GenBank/DDBJ databases">
        <title>Chromosome-scale genome assembly of the Allis shad, Alosa alosa.</title>
        <authorList>
            <person name="Margot Z."/>
            <person name="Christophe K."/>
            <person name="Cabau C."/>
            <person name="Louis A."/>
            <person name="Berthelot C."/>
            <person name="Parey E."/>
            <person name="Roest Crollius H."/>
            <person name="Montfort J."/>
            <person name="Robinson-Rechavi M."/>
            <person name="Bucao C."/>
            <person name="Bouchez O."/>
            <person name="Gislard M."/>
            <person name="Lluch J."/>
            <person name="Milhes M."/>
            <person name="Lampietro C."/>
            <person name="Lopez Roques C."/>
            <person name="Donnadieu C."/>
            <person name="Braasch I."/>
            <person name="Desvignes T."/>
            <person name="Postlethwait J."/>
            <person name="Bobe J."/>
            <person name="Guiguen Y."/>
        </authorList>
    </citation>
    <scope>NUCLEOTIDE SEQUENCE</scope>
    <source>
        <strain evidence="1">M-15738</strain>
        <tissue evidence="1">Blood</tissue>
    </source>
</reference>
<dbReference type="EMBL" id="JADWDJ010000020">
    <property type="protein sequence ID" value="KAG5264977.1"/>
    <property type="molecule type" value="Genomic_DNA"/>
</dbReference>
<gene>
    <name evidence="1" type="ORF">AALO_G00260070</name>
</gene>
<keyword evidence="2" id="KW-1185">Reference proteome</keyword>
<evidence type="ECO:0000313" key="1">
    <source>
        <dbReference type="EMBL" id="KAG5264977.1"/>
    </source>
</evidence>
<dbReference type="AlphaFoldDB" id="A0AAV6FTC3"/>
<sequence>MSLAPYRSFPRDSTSFRAQLKKKCTDNNMKTAADGKLHKTNSQEECQGWRPAGGQVLAQRDGAQRHCPAIVALVPMKGRSGE</sequence>
<protein>
    <submittedName>
        <fullName evidence="1">Uncharacterized protein</fullName>
    </submittedName>
</protein>
<dbReference type="Proteomes" id="UP000823561">
    <property type="component" value="Chromosome 20"/>
</dbReference>
<organism evidence="1 2">
    <name type="scientific">Alosa alosa</name>
    <name type="common">allis shad</name>
    <dbReference type="NCBI Taxonomy" id="278164"/>
    <lineage>
        <taxon>Eukaryota</taxon>
        <taxon>Metazoa</taxon>
        <taxon>Chordata</taxon>
        <taxon>Craniata</taxon>
        <taxon>Vertebrata</taxon>
        <taxon>Euteleostomi</taxon>
        <taxon>Actinopterygii</taxon>
        <taxon>Neopterygii</taxon>
        <taxon>Teleostei</taxon>
        <taxon>Clupei</taxon>
        <taxon>Clupeiformes</taxon>
        <taxon>Clupeoidei</taxon>
        <taxon>Clupeidae</taxon>
        <taxon>Alosa</taxon>
    </lineage>
</organism>
<comment type="caution">
    <text evidence="1">The sequence shown here is derived from an EMBL/GenBank/DDBJ whole genome shotgun (WGS) entry which is preliminary data.</text>
</comment>
<accession>A0AAV6FTC3</accession>
<name>A0AAV6FTC3_9TELE</name>
<evidence type="ECO:0000313" key="2">
    <source>
        <dbReference type="Proteomes" id="UP000823561"/>
    </source>
</evidence>
<proteinExistence type="predicted"/>